<proteinExistence type="predicted"/>
<gene>
    <name evidence="1" type="ORF">METZ01_LOCUS366305</name>
</gene>
<organism evidence="1">
    <name type="scientific">marine metagenome</name>
    <dbReference type="NCBI Taxonomy" id="408172"/>
    <lineage>
        <taxon>unclassified sequences</taxon>
        <taxon>metagenomes</taxon>
        <taxon>ecological metagenomes</taxon>
    </lineage>
</organism>
<name>A0A382SX00_9ZZZZ</name>
<accession>A0A382SX00</accession>
<evidence type="ECO:0000313" key="1">
    <source>
        <dbReference type="EMBL" id="SVD13451.1"/>
    </source>
</evidence>
<reference evidence="1" key="1">
    <citation type="submission" date="2018-05" db="EMBL/GenBank/DDBJ databases">
        <authorList>
            <person name="Lanie J.A."/>
            <person name="Ng W.-L."/>
            <person name="Kazmierczak K.M."/>
            <person name="Andrzejewski T.M."/>
            <person name="Davidsen T.M."/>
            <person name="Wayne K.J."/>
            <person name="Tettelin H."/>
            <person name="Glass J.I."/>
            <person name="Rusch D."/>
            <person name="Podicherti R."/>
            <person name="Tsui H.-C.T."/>
            <person name="Winkler M.E."/>
        </authorList>
    </citation>
    <scope>NUCLEOTIDE SEQUENCE</scope>
</reference>
<dbReference type="AlphaFoldDB" id="A0A382SX00"/>
<protein>
    <submittedName>
        <fullName evidence="1">Uncharacterized protein</fullName>
    </submittedName>
</protein>
<sequence>MLIINVISEVHGLSAAIINSLPTTTEKNLF</sequence>
<dbReference type="EMBL" id="UINC01131629">
    <property type="protein sequence ID" value="SVD13451.1"/>
    <property type="molecule type" value="Genomic_DNA"/>
</dbReference>